<comment type="caution">
    <text evidence="3">The sequence shown here is derived from an EMBL/GenBank/DDBJ whole genome shotgun (WGS) entry which is preliminary data.</text>
</comment>
<dbReference type="Proteomes" id="UP000681722">
    <property type="component" value="Unassembled WGS sequence"/>
</dbReference>
<dbReference type="EMBL" id="CAJNOQ010002027">
    <property type="protein sequence ID" value="CAF0933922.1"/>
    <property type="molecule type" value="Genomic_DNA"/>
</dbReference>
<feature type="region of interest" description="Disordered" evidence="1">
    <location>
        <begin position="212"/>
        <end position="241"/>
    </location>
</feature>
<dbReference type="EMBL" id="CAJNOK010003071">
    <property type="protein sequence ID" value="CAF0886714.1"/>
    <property type="molecule type" value="Genomic_DNA"/>
</dbReference>
<feature type="compositionally biased region" description="Polar residues" evidence="1">
    <location>
        <begin position="438"/>
        <end position="454"/>
    </location>
</feature>
<feature type="compositionally biased region" description="Low complexity" evidence="1">
    <location>
        <begin position="21"/>
        <end position="33"/>
    </location>
</feature>
<evidence type="ECO:0000313" key="2">
    <source>
        <dbReference type="EMBL" id="CAF0886714.1"/>
    </source>
</evidence>
<feature type="region of interest" description="Disordered" evidence="1">
    <location>
        <begin position="1"/>
        <end position="37"/>
    </location>
</feature>
<name>A0A814BZ66_9BILA</name>
<dbReference type="OrthoDB" id="10016922at2759"/>
<dbReference type="Proteomes" id="UP000663829">
    <property type="component" value="Unassembled WGS sequence"/>
</dbReference>
<gene>
    <name evidence="3" type="ORF">GPM918_LOCUS10337</name>
    <name evidence="2" type="ORF">OVA965_LOCUS8909</name>
    <name evidence="5" type="ORF">SRO942_LOCUS10338</name>
    <name evidence="4" type="ORF">TMI583_LOCUS8905</name>
</gene>
<organism evidence="3 6">
    <name type="scientific">Didymodactylos carnosus</name>
    <dbReference type="NCBI Taxonomy" id="1234261"/>
    <lineage>
        <taxon>Eukaryota</taxon>
        <taxon>Metazoa</taxon>
        <taxon>Spiralia</taxon>
        <taxon>Gnathifera</taxon>
        <taxon>Rotifera</taxon>
        <taxon>Eurotatoria</taxon>
        <taxon>Bdelloidea</taxon>
        <taxon>Philodinida</taxon>
        <taxon>Philodinidae</taxon>
        <taxon>Didymodactylos</taxon>
    </lineage>
</organism>
<feature type="region of interest" description="Disordered" evidence="1">
    <location>
        <begin position="678"/>
        <end position="703"/>
    </location>
</feature>
<evidence type="ECO:0000256" key="1">
    <source>
        <dbReference type="SAM" id="MobiDB-lite"/>
    </source>
</evidence>
<dbReference type="EMBL" id="CAJOBC010002027">
    <property type="protein sequence ID" value="CAF3711488.1"/>
    <property type="molecule type" value="Genomic_DNA"/>
</dbReference>
<feature type="compositionally biased region" description="Low complexity" evidence="1">
    <location>
        <begin position="320"/>
        <end position="331"/>
    </location>
</feature>
<feature type="region of interest" description="Disordered" evidence="1">
    <location>
        <begin position="93"/>
        <end position="119"/>
    </location>
</feature>
<evidence type="ECO:0000313" key="4">
    <source>
        <dbReference type="EMBL" id="CAF3669611.1"/>
    </source>
</evidence>
<protein>
    <submittedName>
        <fullName evidence="3">Uncharacterized protein</fullName>
    </submittedName>
</protein>
<sequence length="703" mass="79811">MSVKQEHRPHFHSTPVLLPIDNNMNNSQNNKNNNKVDDNLFHDEIQRFDADTIEQHYGGQWKAYASNVREVRQADGSIIKEYIIEDPSVLDQIQKQQQTHRPINPSSTTSSEEGNENENYPLKNKFQQLKAKFEQKASVMPSPLVSSTMKNSSRQQKIDELYSKHSQQQQRRKSDDSIISNENRQEPPIIMHNKNTPESIDHQVQEQRYNLNSITKNRSQSTDKSNTNTSRRFNSVDEADEEVQQIHRQGEKLRGIYQDKTRSNVEYEVVDENGEPMMINGVQDLIKMAGRSKEIKQPDGTIWKEYVIDDPALLSKIHSSQSFTSESPTSSKQVSNSFSHHNTIQTPPTPPPRVPLRQQLGRPSTNNQYSPGTPANIPMNPIPINHIRTLESNRRYEFTTSLGKTIQFHISNFSENILTDDDICELTHSINNHFTIEPQQNSSLSTSMHTSPKQWNPDLIHRPTPQHVQNPPSSRGRLGSNDNGLTPQMSYNIGFNSYPSTNQPMPNDLPRSSSQGALNQINYLPRNNSSGNLAPSFQQQSQQRPPIFPPAQPASEWSTSKQQAYPGEMTTIDPAILQNILQQQQYYQVPVSKEGENISSHQSRQSPSGFQSQAQFLPHQQLSAPNDMNYPSQTSNIPVYHQVQSQQQSNQSYPFSGGQQEHGVRILGADMSNIDALPSEQQQQQQQAPVTRPNINMSGHVRI</sequence>
<feature type="compositionally biased region" description="Polar residues" evidence="1">
    <location>
        <begin position="480"/>
        <end position="533"/>
    </location>
</feature>
<feature type="compositionally biased region" description="Polar residues" evidence="1">
    <location>
        <begin position="332"/>
        <end position="344"/>
    </location>
</feature>
<feature type="compositionally biased region" description="Low complexity" evidence="1">
    <location>
        <begin position="535"/>
        <end position="545"/>
    </location>
</feature>
<feature type="compositionally biased region" description="Polar residues" evidence="1">
    <location>
        <begin position="597"/>
        <end position="613"/>
    </location>
</feature>
<feature type="compositionally biased region" description="Polar residues" evidence="1">
    <location>
        <begin position="144"/>
        <end position="155"/>
    </location>
</feature>
<keyword evidence="6" id="KW-1185">Reference proteome</keyword>
<feature type="region of interest" description="Disordered" evidence="1">
    <location>
        <begin position="593"/>
        <end position="613"/>
    </location>
</feature>
<feature type="region of interest" description="Disordered" evidence="1">
    <location>
        <begin position="438"/>
        <end position="563"/>
    </location>
</feature>
<feature type="region of interest" description="Disordered" evidence="1">
    <location>
        <begin position="320"/>
        <end position="381"/>
    </location>
</feature>
<evidence type="ECO:0000313" key="6">
    <source>
        <dbReference type="Proteomes" id="UP000663829"/>
    </source>
</evidence>
<reference evidence="3" key="1">
    <citation type="submission" date="2021-02" db="EMBL/GenBank/DDBJ databases">
        <authorList>
            <person name="Nowell W R."/>
        </authorList>
    </citation>
    <scope>NUCLEOTIDE SEQUENCE</scope>
</reference>
<evidence type="ECO:0000313" key="5">
    <source>
        <dbReference type="EMBL" id="CAF3711488.1"/>
    </source>
</evidence>
<evidence type="ECO:0000313" key="3">
    <source>
        <dbReference type="EMBL" id="CAF0933922.1"/>
    </source>
</evidence>
<feature type="region of interest" description="Disordered" evidence="1">
    <location>
        <begin position="137"/>
        <end position="196"/>
    </location>
</feature>
<dbReference type="Proteomes" id="UP000682733">
    <property type="component" value="Unassembled WGS sequence"/>
</dbReference>
<feature type="compositionally biased region" description="Polar residues" evidence="1">
    <location>
        <begin position="212"/>
        <end position="233"/>
    </location>
</feature>
<proteinExistence type="predicted"/>
<dbReference type="Proteomes" id="UP000677228">
    <property type="component" value="Unassembled WGS sequence"/>
</dbReference>
<feature type="compositionally biased region" description="Polar residues" evidence="1">
    <location>
        <begin position="364"/>
        <end position="373"/>
    </location>
</feature>
<dbReference type="EMBL" id="CAJOBA010003072">
    <property type="protein sequence ID" value="CAF3669611.1"/>
    <property type="molecule type" value="Genomic_DNA"/>
</dbReference>
<accession>A0A814BZ66</accession>
<dbReference type="AlphaFoldDB" id="A0A814BZ66"/>